<dbReference type="EMBL" id="JAKJXP020000003">
    <property type="protein sequence ID" value="KAK7757184.1"/>
    <property type="molecule type" value="Genomic_DNA"/>
</dbReference>
<evidence type="ECO:0000256" key="9">
    <source>
        <dbReference type="SAM" id="MobiDB-lite"/>
    </source>
</evidence>
<dbReference type="GO" id="GO:0005789">
    <property type="term" value="C:endoplasmic reticulum membrane"/>
    <property type="evidence" value="ECO:0007669"/>
    <property type="project" value="UniProtKB-SubCell"/>
</dbReference>
<sequence>MVAFSYSVLAALALRAVAVLAQADSPLDDNAGSAPVPELKADVIGTFPEADIFGVKLVNGRPTKAVIEVTNHEDEPITVAFLAGQLSTTKDLGPDVHPSAAIVRNLTTVRYEAAIPPGEKQSVPYSFVLDMLPQDVRLQLTGVIVTAAKNIYQVEVYNDVVSIVEAPTSIFDPQIIFLYLFLSTLFAGALYFVYTTYIEAFFPQTKRGRAPVRAKSANVVATEKEASPSSDAATATGASKGYDESWIPADHINRPSAKRVKSGASAKSKKAGE</sequence>
<evidence type="ECO:0000256" key="10">
    <source>
        <dbReference type="SAM" id="Phobius"/>
    </source>
</evidence>
<keyword evidence="4" id="KW-0256">Endoplasmic reticulum</keyword>
<keyword evidence="2 10" id="KW-0812">Transmembrane</keyword>
<protein>
    <submittedName>
        <fullName evidence="12">Increased recombination centers protein 22</fullName>
    </submittedName>
</protein>
<dbReference type="AlphaFoldDB" id="A0AAN9V9T9"/>
<evidence type="ECO:0000256" key="8">
    <source>
        <dbReference type="ARBA" id="ARBA00038311"/>
    </source>
</evidence>
<evidence type="ECO:0000256" key="11">
    <source>
        <dbReference type="SAM" id="SignalP"/>
    </source>
</evidence>
<dbReference type="Proteomes" id="UP001320420">
    <property type="component" value="Unassembled WGS sequence"/>
</dbReference>
<keyword evidence="3 11" id="KW-0732">Signal</keyword>
<feature type="transmembrane region" description="Helical" evidence="10">
    <location>
        <begin position="176"/>
        <end position="197"/>
    </location>
</feature>
<dbReference type="PANTHER" id="PTHR12924">
    <property type="entry name" value="TRANSLOCON-ASSOCIATED PROTEIN, ALPHA SUBUNIT"/>
    <property type="match status" value="1"/>
</dbReference>
<evidence type="ECO:0000256" key="5">
    <source>
        <dbReference type="ARBA" id="ARBA00022989"/>
    </source>
</evidence>
<comment type="subcellular location">
    <subcellularLocation>
        <location evidence="1">Endoplasmic reticulum membrane</location>
        <topology evidence="1">Single-pass type I membrane protein</topology>
    </subcellularLocation>
</comment>
<proteinExistence type="inferred from homology"/>
<feature type="compositionally biased region" description="Polar residues" evidence="9">
    <location>
        <begin position="227"/>
        <end position="237"/>
    </location>
</feature>
<dbReference type="InterPro" id="IPR005595">
    <property type="entry name" value="TRAP_alpha"/>
</dbReference>
<reference evidence="12 13" key="1">
    <citation type="submission" date="2024-02" db="EMBL/GenBank/DDBJ databases">
        <title>De novo assembly and annotation of 12 fungi associated with fruit tree decline syndrome in Ontario, Canada.</title>
        <authorList>
            <person name="Sulman M."/>
            <person name="Ellouze W."/>
            <person name="Ilyukhin E."/>
        </authorList>
    </citation>
    <scope>NUCLEOTIDE SEQUENCE [LARGE SCALE GENOMIC DNA]</scope>
    <source>
        <strain evidence="12 13">M11/M66-122</strain>
    </source>
</reference>
<name>A0AAN9V9T9_9PEZI</name>
<accession>A0AAN9V9T9</accession>
<evidence type="ECO:0000256" key="4">
    <source>
        <dbReference type="ARBA" id="ARBA00022824"/>
    </source>
</evidence>
<comment type="caution">
    <text evidence="12">The sequence shown here is derived from an EMBL/GenBank/DDBJ whole genome shotgun (WGS) entry which is preliminary data.</text>
</comment>
<evidence type="ECO:0000256" key="2">
    <source>
        <dbReference type="ARBA" id="ARBA00022692"/>
    </source>
</evidence>
<evidence type="ECO:0000313" key="12">
    <source>
        <dbReference type="EMBL" id="KAK7757184.1"/>
    </source>
</evidence>
<evidence type="ECO:0000256" key="1">
    <source>
        <dbReference type="ARBA" id="ARBA00004115"/>
    </source>
</evidence>
<dbReference type="Pfam" id="PF03896">
    <property type="entry name" value="TRAP_alpha"/>
    <property type="match status" value="1"/>
</dbReference>
<organism evidence="12 13">
    <name type="scientific">Diatrype stigma</name>
    <dbReference type="NCBI Taxonomy" id="117547"/>
    <lineage>
        <taxon>Eukaryota</taxon>
        <taxon>Fungi</taxon>
        <taxon>Dikarya</taxon>
        <taxon>Ascomycota</taxon>
        <taxon>Pezizomycotina</taxon>
        <taxon>Sordariomycetes</taxon>
        <taxon>Xylariomycetidae</taxon>
        <taxon>Xylariales</taxon>
        <taxon>Diatrypaceae</taxon>
        <taxon>Diatrype</taxon>
    </lineage>
</organism>
<keyword evidence="5 10" id="KW-1133">Transmembrane helix</keyword>
<evidence type="ECO:0000256" key="7">
    <source>
        <dbReference type="ARBA" id="ARBA00037565"/>
    </source>
</evidence>
<feature type="signal peptide" evidence="11">
    <location>
        <begin position="1"/>
        <end position="23"/>
    </location>
</feature>
<feature type="region of interest" description="Disordered" evidence="9">
    <location>
        <begin position="223"/>
        <end position="273"/>
    </location>
</feature>
<evidence type="ECO:0000313" key="13">
    <source>
        <dbReference type="Proteomes" id="UP001320420"/>
    </source>
</evidence>
<dbReference type="PANTHER" id="PTHR12924:SF0">
    <property type="entry name" value="TRANSLOCON-ASSOCIATED PROTEIN SUBUNIT ALPHA"/>
    <property type="match status" value="1"/>
</dbReference>
<keyword evidence="6 10" id="KW-0472">Membrane</keyword>
<comment type="function">
    <text evidence="7">Is probably involved in a pathway contributing to genomic integrity.</text>
</comment>
<comment type="similarity">
    <text evidence="8">Belongs to the IRC22 family.</text>
</comment>
<keyword evidence="13" id="KW-1185">Reference proteome</keyword>
<feature type="chain" id="PRO_5042951659" evidence="11">
    <location>
        <begin position="24"/>
        <end position="273"/>
    </location>
</feature>
<evidence type="ECO:0000256" key="6">
    <source>
        <dbReference type="ARBA" id="ARBA00023136"/>
    </source>
</evidence>
<evidence type="ECO:0000256" key="3">
    <source>
        <dbReference type="ARBA" id="ARBA00022729"/>
    </source>
</evidence>
<gene>
    <name evidence="12" type="primary">IRC22</name>
    <name evidence="12" type="ORF">SLS62_000733</name>
</gene>